<feature type="region of interest" description="Disordered" evidence="1">
    <location>
        <begin position="73"/>
        <end position="97"/>
    </location>
</feature>
<gene>
    <name evidence="2" type="ORF">EVAR_90464_1</name>
</gene>
<proteinExistence type="predicted"/>
<organism evidence="2 3">
    <name type="scientific">Eumeta variegata</name>
    <name type="common">Bagworm moth</name>
    <name type="synonym">Eumeta japonica</name>
    <dbReference type="NCBI Taxonomy" id="151549"/>
    <lineage>
        <taxon>Eukaryota</taxon>
        <taxon>Metazoa</taxon>
        <taxon>Ecdysozoa</taxon>
        <taxon>Arthropoda</taxon>
        <taxon>Hexapoda</taxon>
        <taxon>Insecta</taxon>
        <taxon>Pterygota</taxon>
        <taxon>Neoptera</taxon>
        <taxon>Endopterygota</taxon>
        <taxon>Lepidoptera</taxon>
        <taxon>Glossata</taxon>
        <taxon>Ditrysia</taxon>
        <taxon>Tineoidea</taxon>
        <taxon>Psychidae</taxon>
        <taxon>Oiketicinae</taxon>
        <taxon>Eumeta</taxon>
    </lineage>
</organism>
<accession>A0A4C1SIG1</accession>
<dbReference type="Proteomes" id="UP000299102">
    <property type="component" value="Unassembled WGS sequence"/>
</dbReference>
<evidence type="ECO:0000313" key="2">
    <source>
        <dbReference type="EMBL" id="GBP01676.1"/>
    </source>
</evidence>
<reference evidence="2 3" key="1">
    <citation type="journal article" date="2019" name="Commun. Biol.">
        <title>The bagworm genome reveals a unique fibroin gene that provides high tensile strength.</title>
        <authorList>
            <person name="Kono N."/>
            <person name="Nakamura H."/>
            <person name="Ohtoshi R."/>
            <person name="Tomita M."/>
            <person name="Numata K."/>
            <person name="Arakawa K."/>
        </authorList>
    </citation>
    <scope>NUCLEOTIDE SEQUENCE [LARGE SCALE GENOMIC DNA]</scope>
</reference>
<dbReference type="EMBL" id="BGZK01003469">
    <property type="protein sequence ID" value="GBP01676.1"/>
    <property type="molecule type" value="Genomic_DNA"/>
</dbReference>
<feature type="non-terminal residue" evidence="2">
    <location>
        <position position="97"/>
    </location>
</feature>
<evidence type="ECO:0000256" key="1">
    <source>
        <dbReference type="SAM" id="MobiDB-lite"/>
    </source>
</evidence>
<dbReference type="AlphaFoldDB" id="A0A4C1SIG1"/>
<comment type="caution">
    <text evidence="2">The sequence shown here is derived from an EMBL/GenBank/DDBJ whole genome shotgun (WGS) entry which is preliminary data.</text>
</comment>
<protein>
    <submittedName>
        <fullName evidence="2">Uncharacterized protein</fullName>
    </submittedName>
</protein>
<keyword evidence="3" id="KW-1185">Reference proteome</keyword>
<name>A0A4C1SIG1_EUMVA</name>
<evidence type="ECO:0000313" key="3">
    <source>
        <dbReference type="Proteomes" id="UP000299102"/>
    </source>
</evidence>
<sequence>MNILRRLQLASSAIGGADQHPFHCFAQHREQAYGPVRLRTGIIVLPGFGITFMAATFQAGSIPALGTYLPSLGTLPGPGRSQPGVRREPINAGPFED</sequence>